<dbReference type="SUPFAM" id="SSF53955">
    <property type="entry name" value="Lysozyme-like"/>
    <property type="match status" value="1"/>
</dbReference>
<keyword evidence="4 7" id="KW-0378">Hydrolase</keyword>
<keyword evidence="8" id="KW-1133">Transmembrane helix</keyword>
<evidence type="ECO:0000256" key="2">
    <source>
        <dbReference type="ARBA" id="ARBA00022529"/>
    </source>
</evidence>
<dbReference type="EC" id="3.2.1.17" evidence="7"/>
<proteinExistence type="inferred from homology"/>
<gene>
    <name evidence="9" type="ORF">PU02_0629</name>
</gene>
<dbReference type="InterPro" id="IPR023346">
    <property type="entry name" value="Lysozyme-like_dom_sf"/>
</dbReference>
<keyword evidence="6 7" id="KW-0326">Glycosidase</keyword>
<evidence type="ECO:0000256" key="8">
    <source>
        <dbReference type="SAM" id="Phobius"/>
    </source>
</evidence>
<dbReference type="HAMAP" id="MF_04110">
    <property type="entry name" value="ENDOLYSIN_T4"/>
    <property type="match status" value="1"/>
</dbReference>
<dbReference type="InterPro" id="IPR034690">
    <property type="entry name" value="Endolysin_T4_type"/>
</dbReference>
<dbReference type="EMBL" id="CP010401">
    <property type="protein sequence ID" value="ALE03443.1"/>
    <property type="molecule type" value="Genomic_DNA"/>
</dbReference>
<dbReference type="GO" id="GO:0009253">
    <property type="term" value="P:peptidoglycan catabolic process"/>
    <property type="evidence" value="ECO:0007669"/>
    <property type="project" value="InterPro"/>
</dbReference>
<dbReference type="Pfam" id="PF00959">
    <property type="entry name" value="Phage_lysozyme"/>
    <property type="match status" value="1"/>
</dbReference>
<dbReference type="GO" id="GO:0042742">
    <property type="term" value="P:defense response to bacterium"/>
    <property type="evidence" value="ECO:0007669"/>
    <property type="project" value="UniProtKB-KW"/>
</dbReference>
<keyword evidence="8" id="KW-0472">Membrane</keyword>
<evidence type="ECO:0000256" key="5">
    <source>
        <dbReference type="ARBA" id="ARBA00023200"/>
    </source>
</evidence>
<dbReference type="GO" id="GO:0031640">
    <property type="term" value="P:killing of cells of another organism"/>
    <property type="evidence" value="ECO:0007669"/>
    <property type="project" value="UniProtKB-KW"/>
</dbReference>
<organism evidence="9 10">
    <name type="scientific">Bartonella ancashensis</name>
    <dbReference type="NCBI Taxonomy" id="1318743"/>
    <lineage>
        <taxon>Bacteria</taxon>
        <taxon>Pseudomonadati</taxon>
        <taxon>Pseudomonadota</taxon>
        <taxon>Alphaproteobacteria</taxon>
        <taxon>Hyphomicrobiales</taxon>
        <taxon>Bartonellaceae</taxon>
        <taxon>Bartonella</taxon>
    </lineage>
</organism>
<accession>A0A0M4LIC1</accession>
<dbReference type="PANTHER" id="PTHR38107">
    <property type="match status" value="1"/>
</dbReference>
<name>A0A0M4LIC1_9HYPH</name>
<comment type="catalytic activity">
    <reaction evidence="1 7">
        <text>Hydrolysis of (1-&gt;4)-beta-linkages between N-acetylmuramic acid and N-acetyl-D-glucosamine residues in a peptidoglycan and between N-acetyl-D-glucosamine residues in chitodextrins.</text>
        <dbReference type="EC" id="3.2.1.17"/>
    </reaction>
</comment>
<dbReference type="Gene3D" id="1.10.530.40">
    <property type="match status" value="1"/>
</dbReference>
<dbReference type="InterPro" id="IPR033907">
    <property type="entry name" value="Endolysin_autolysin"/>
</dbReference>
<keyword evidence="3 7" id="KW-0081">Bacteriolytic enzyme</keyword>
<evidence type="ECO:0000256" key="7">
    <source>
        <dbReference type="RuleBase" id="RU003788"/>
    </source>
</evidence>
<dbReference type="InterPro" id="IPR023347">
    <property type="entry name" value="Lysozyme_dom_sf"/>
</dbReference>
<evidence type="ECO:0000256" key="1">
    <source>
        <dbReference type="ARBA" id="ARBA00000632"/>
    </source>
</evidence>
<evidence type="ECO:0000313" key="10">
    <source>
        <dbReference type="Proteomes" id="UP000057213"/>
    </source>
</evidence>
<dbReference type="AlphaFoldDB" id="A0A0M4LIC1"/>
<dbReference type="InterPro" id="IPR002196">
    <property type="entry name" value="Glyco_hydro_24"/>
</dbReference>
<evidence type="ECO:0000313" key="9">
    <source>
        <dbReference type="EMBL" id="ALE03443.1"/>
    </source>
</evidence>
<dbReference type="Proteomes" id="UP000057213">
    <property type="component" value="Chromosome"/>
</dbReference>
<sequence>MRKISKEGLALIKQWEGLRLHAYEDAIGVWTIDYGHAVQAGEPIIQEGMKIIESQTETILEQDLKQFESTVEQAVTVPLTDQQFATLVSFCYNVGAEAFCNSTLLKKLNKGDYEFVLAELQNGSVQVANVYRGLPIVGKQKLGSGLKGLMFVQIIKKVETKEPTHSFKAEVLASIIGSLSGLTGILTGQGPVQWALASIMVLAACRGIVFVAKRFQEKRL</sequence>
<dbReference type="PATRIC" id="fig|1318743.3.peg.643"/>
<keyword evidence="5" id="KW-1035">Host cytoplasm</keyword>
<reference evidence="9 10" key="1">
    <citation type="journal article" date="2015" name="Genome Announc.">
        <title>Complete Genome Sequence of Bartonella ancashensis Strain 20.00, Isolated from the Blood of a Patient with Verruga Peruana.</title>
        <authorList>
            <person name="Hang J."/>
            <person name="Mullins K.E."/>
            <person name="Clifford R.J."/>
            <person name="Onmus-Leone F."/>
            <person name="Yang Y."/>
            <person name="Jiang J."/>
            <person name="Leguia M."/>
            <person name="Kasper M.R."/>
            <person name="Maguina C."/>
            <person name="Lesho E.P."/>
            <person name="Jarman R.G."/>
            <person name="Richards A.L."/>
            <person name="Blazes D."/>
        </authorList>
    </citation>
    <scope>NUCLEOTIDE SEQUENCE [LARGE SCALE GENOMIC DNA]</scope>
    <source>
        <strain evidence="9 10">20.00</strain>
    </source>
</reference>
<dbReference type="CDD" id="cd00737">
    <property type="entry name" value="lyz_endolysin_autolysin"/>
    <property type="match status" value="1"/>
</dbReference>
<dbReference type="InterPro" id="IPR051018">
    <property type="entry name" value="Bacteriophage_GH24"/>
</dbReference>
<keyword evidence="2 7" id="KW-0929">Antimicrobial</keyword>
<keyword evidence="10" id="KW-1185">Reference proteome</keyword>
<feature type="transmembrane region" description="Helical" evidence="8">
    <location>
        <begin position="194"/>
        <end position="212"/>
    </location>
</feature>
<evidence type="ECO:0000256" key="6">
    <source>
        <dbReference type="ARBA" id="ARBA00023295"/>
    </source>
</evidence>
<keyword evidence="8" id="KW-0812">Transmembrane</keyword>
<dbReference type="PANTHER" id="PTHR38107:SF3">
    <property type="entry name" value="LYSOZYME RRRD-RELATED"/>
    <property type="match status" value="1"/>
</dbReference>
<dbReference type="GO" id="GO:0016998">
    <property type="term" value="P:cell wall macromolecule catabolic process"/>
    <property type="evidence" value="ECO:0007669"/>
    <property type="project" value="InterPro"/>
</dbReference>
<comment type="similarity">
    <text evidence="7">Belongs to the glycosyl hydrolase 24 family.</text>
</comment>
<evidence type="ECO:0000256" key="4">
    <source>
        <dbReference type="ARBA" id="ARBA00022801"/>
    </source>
</evidence>
<dbReference type="STRING" id="1318743.PU02_0629"/>
<dbReference type="GO" id="GO:0003796">
    <property type="term" value="F:lysozyme activity"/>
    <property type="evidence" value="ECO:0007669"/>
    <property type="project" value="UniProtKB-EC"/>
</dbReference>
<protein>
    <recommendedName>
        <fullName evidence="7">Lysozyme</fullName>
        <ecNumber evidence="7">3.2.1.17</ecNumber>
    </recommendedName>
</protein>
<evidence type="ECO:0000256" key="3">
    <source>
        <dbReference type="ARBA" id="ARBA00022638"/>
    </source>
</evidence>
<dbReference type="KEGG" id="banc:PU02_0629"/>